<dbReference type="InterPro" id="IPR011009">
    <property type="entry name" value="Kinase-like_dom_sf"/>
</dbReference>
<evidence type="ECO:0000256" key="2">
    <source>
        <dbReference type="ARBA" id="ARBA00022840"/>
    </source>
</evidence>
<feature type="domain" description="Protein kinase" evidence="3">
    <location>
        <begin position="91"/>
        <end position="389"/>
    </location>
</feature>
<comment type="caution">
    <text evidence="4">The sequence shown here is derived from an EMBL/GenBank/DDBJ whole genome shotgun (WGS) entry which is preliminary data.</text>
</comment>
<keyword evidence="2" id="KW-0067">ATP-binding</keyword>
<protein>
    <recommendedName>
        <fullName evidence="3">Protein kinase domain-containing protein</fullName>
    </recommendedName>
</protein>
<accession>A0ABR2KB98</accession>
<dbReference type="Proteomes" id="UP001470230">
    <property type="component" value="Unassembled WGS sequence"/>
</dbReference>
<dbReference type="InterPro" id="IPR051681">
    <property type="entry name" value="Ser/Thr_Kinases-Pseudokinases"/>
</dbReference>
<keyword evidence="5" id="KW-1185">Reference proteome</keyword>
<evidence type="ECO:0000313" key="5">
    <source>
        <dbReference type="Proteomes" id="UP001470230"/>
    </source>
</evidence>
<name>A0ABR2KB98_9EUKA</name>
<dbReference type="Gene3D" id="1.10.510.10">
    <property type="entry name" value="Transferase(Phosphotransferase) domain 1"/>
    <property type="match status" value="1"/>
</dbReference>
<sequence length="418" mass="49660">MIKVFYYLNNGVIDHIECDCQCTIKELLNKIKEKYDDLQDINYAYLKCNKLDEGCSLKNYADDLIYAPLIISNEPTKSFENYLHLIDINNYTNFQIIGQSSFYNCIKAYDRKNKKHVFIRALETNNPTKVKIFRAIFILCDVSTINHPGISKILGFSYPLKDQQISVRKGQSKHPMNLASCYIFVFEYEKYGNLERFVSEYLKGYQVDIMNPTIRCKIIYGVASAMKAAHHKNTICQHLSMSHILINKKCEVKLSQFEYKDLYKVNIKRADLRFDLMLGSPPEDLVFENEEDEDKFFDNEINKAGDVFAYSLFLYKMFENDFKKYDNGRKIRKNVYVFSVNIGFGRRPVRPENIPDQYWELIQRCWKQDPEERPTFDEIVEELLDDKYRLEEYGMKTNLDELHEYQKRLQKFEYDLDE</sequence>
<dbReference type="PANTHER" id="PTHR44329">
    <property type="entry name" value="SERINE/THREONINE-PROTEIN KINASE TNNI3K-RELATED"/>
    <property type="match status" value="1"/>
</dbReference>
<evidence type="ECO:0000313" key="4">
    <source>
        <dbReference type="EMBL" id="KAK8888385.1"/>
    </source>
</evidence>
<gene>
    <name evidence="4" type="ORF">M9Y10_039455</name>
</gene>
<evidence type="ECO:0000256" key="1">
    <source>
        <dbReference type="ARBA" id="ARBA00022741"/>
    </source>
</evidence>
<dbReference type="Pfam" id="PF07714">
    <property type="entry name" value="PK_Tyr_Ser-Thr"/>
    <property type="match status" value="1"/>
</dbReference>
<reference evidence="4 5" key="1">
    <citation type="submission" date="2024-04" db="EMBL/GenBank/DDBJ databases">
        <title>Tritrichomonas musculus Genome.</title>
        <authorList>
            <person name="Alves-Ferreira E."/>
            <person name="Grigg M."/>
            <person name="Lorenzi H."/>
            <person name="Galac M."/>
        </authorList>
    </citation>
    <scope>NUCLEOTIDE SEQUENCE [LARGE SCALE GENOMIC DNA]</scope>
    <source>
        <strain evidence="4 5">EAF2021</strain>
    </source>
</reference>
<proteinExistence type="predicted"/>
<evidence type="ECO:0000259" key="3">
    <source>
        <dbReference type="PROSITE" id="PS50011"/>
    </source>
</evidence>
<dbReference type="InterPro" id="IPR001245">
    <property type="entry name" value="Ser-Thr/Tyr_kinase_cat_dom"/>
</dbReference>
<dbReference type="SUPFAM" id="SSF56112">
    <property type="entry name" value="Protein kinase-like (PK-like)"/>
    <property type="match status" value="1"/>
</dbReference>
<keyword evidence="1" id="KW-0547">Nucleotide-binding</keyword>
<organism evidence="4 5">
    <name type="scientific">Tritrichomonas musculus</name>
    <dbReference type="NCBI Taxonomy" id="1915356"/>
    <lineage>
        <taxon>Eukaryota</taxon>
        <taxon>Metamonada</taxon>
        <taxon>Parabasalia</taxon>
        <taxon>Tritrichomonadida</taxon>
        <taxon>Tritrichomonadidae</taxon>
        <taxon>Tritrichomonas</taxon>
    </lineage>
</organism>
<dbReference type="InterPro" id="IPR000719">
    <property type="entry name" value="Prot_kinase_dom"/>
</dbReference>
<dbReference type="PANTHER" id="PTHR44329:SF298">
    <property type="entry name" value="MIXED LINEAGE KINASE DOMAIN-LIKE PROTEIN"/>
    <property type="match status" value="1"/>
</dbReference>
<dbReference type="EMBL" id="JAPFFF010000006">
    <property type="protein sequence ID" value="KAK8888385.1"/>
    <property type="molecule type" value="Genomic_DNA"/>
</dbReference>
<dbReference type="PROSITE" id="PS50011">
    <property type="entry name" value="PROTEIN_KINASE_DOM"/>
    <property type="match status" value="1"/>
</dbReference>